<dbReference type="Proteomes" id="UP001148629">
    <property type="component" value="Unassembled WGS sequence"/>
</dbReference>
<keyword evidence="2" id="KW-1185">Reference proteome</keyword>
<accession>A0ACC1RI28</accession>
<sequence length="294" mass="32047">MGSPDAIYVKMAGEDGNVGGALWDRELGKRPEPSGSLKRVDDEDRKPRTKEQMEAEAERSGPGKHGGSMRSATTRSRSPERARGQLLEEAMQHTMKGLLPRNRGPESRLWELGVSFISGGPSISASLCVFALGEPGLVVRATIEAHELETAGDSARSTIGVGPWRHWKLHGTMSAAACRSTTGASDLDGRWILDRKRTWLVAGSEGAGVAHRLSLHDESESAQAQVASRTLQRHQHAWSNLCFSAIVGRFRFSGAWLSGSSLHFFALRDQHQLTSATKINPPPVPWLDRVKSDI</sequence>
<organism evidence="1 2">
    <name type="scientific">Fusarium decemcellulare</name>
    <dbReference type="NCBI Taxonomy" id="57161"/>
    <lineage>
        <taxon>Eukaryota</taxon>
        <taxon>Fungi</taxon>
        <taxon>Dikarya</taxon>
        <taxon>Ascomycota</taxon>
        <taxon>Pezizomycotina</taxon>
        <taxon>Sordariomycetes</taxon>
        <taxon>Hypocreomycetidae</taxon>
        <taxon>Hypocreales</taxon>
        <taxon>Nectriaceae</taxon>
        <taxon>Fusarium</taxon>
        <taxon>Fusarium decemcellulare species complex</taxon>
    </lineage>
</organism>
<gene>
    <name evidence="1" type="ORF">NM208_g14382</name>
</gene>
<evidence type="ECO:0000313" key="1">
    <source>
        <dbReference type="EMBL" id="KAJ3518787.1"/>
    </source>
</evidence>
<dbReference type="EMBL" id="JANRMS010003329">
    <property type="protein sequence ID" value="KAJ3518787.1"/>
    <property type="molecule type" value="Genomic_DNA"/>
</dbReference>
<reference evidence="1" key="1">
    <citation type="submission" date="2022-08" db="EMBL/GenBank/DDBJ databases">
        <title>Genome Sequence of Fusarium decemcellulare.</title>
        <authorList>
            <person name="Buettner E."/>
        </authorList>
    </citation>
    <scope>NUCLEOTIDE SEQUENCE</scope>
    <source>
        <strain evidence="1">Babe19</strain>
    </source>
</reference>
<comment type="caution">
    <text evidence="1">The sequence shown here is derived from an EMBL/GenBank/DDBJ whole genome shotgun (WGS) entry which is preliminary data.</text>
</comment>
<evidence type="ECO:0000313" key="2">
    <source>
        <dbReference type="Proteomes" id="UP001148629"/>
    </source>
</evidence>
<proteinExistence type="predicted"/>
<protein>
    <submittedName>
        <fullName evidence="1">Uncharacterized protein</fullName>
    </submittedName>
</protein>
<name>A0ACC1RI28_9HYPO</name>